<evidence type="ECO:0000256" key="1">
    <source>
        <dbReference type="SAM" id="SignalP"/>
    </source>
</evidence>
<evidence type="ECO:0000313" key="2">
    <source>
        <dbReference type="EMBL" id="MDP1025896.1"/>
    </source>
</evidence>
<reference evidence="2 3" key="1">
    <citation type="submission" date="2023-07" db="EMBL/GenBank/DDBJ databases">
        <authorList>
            <person name="Kim M.K."/>
        </authorList>
    </citation>
    <scope>NUCLEOTIDE SEQUENCE [LARGE SCALE GENOMIC DNA]</scope>
    <source>
        <strain evidence="2 3">KR1UV-12</strain>
    </source>
</reference>
<proteinExistence type="predicted"/>
<keyword evidence="1" id="KW-0732">Signal</keyword>
<feature type="signal peptide" evidence="1">
    <location>
        <begin position="1"/>
        <end position="21"/>
    </location>
</feature>
<dbReference type="RefSeq" id="WP_305171475.1">
    <property type="nucleotide sequence ID" value="NZ_JAUUDS010000001.1"/>
</dbReference>
<gene>
    <name evidence="2" type="ORF">Q5H91_01585</name>
</gene>
<sequence length="144" mass="14529">MIALVPLLVLALQAAPPAAMPVLPNALGPQSMPRQGCAAFLWSVSDRKMVAVASAAGGTLRVALDGKPVDYPRTAQSGTGGFGFAASTRYGARDIGFTLDMTVSTEAELTDGGLVQQGMLTIERAGADATLIPVAGVIGCAAAQ</sequence>
<comment type="caution">
    <text evidence="2">The sequence shown here is derived from an EMBL/GenBank/DDBJ whole genome shotgun (WGS) entry which is preliminary data.</text>
</comment>
<accession>A0ABT9EG00</accession>
<name>A0ABT9EG00_9SPHN</name>
<feature type="chain" id="PRO_5047296422" evidence="1">
    <location>
        <begin position="22"/>
        <end position="144"/>
    </location>
</feature>
<organism evidence="2 3">
    <name type="scientific">Sphingomonas aurea</name>
    <dbReference type="NCBI Taxonomy" id="3063994"/>
    <lineage>
        <taxon>Bacteria</taxon>
        <taxon>Pseudomonadati</taxon>
        <taxon>Pseudomonadota</taxon>
        <taxon>Alphaproteobacteria</taxon>
        <taxon>Sphingomonadales</taxon>
        <taxon>Sphingomonadaceae</taxon>
        <taxon>Sphingomonas</taxon>
    </lineage>
</organism>
<keyword evidence="3" id="KW-1185">Reference proteome</keyword>
<evidence type="ECO:0000313" key="3">
    <source>
        <dbReference type="Proteomes" id="UP001230685"/>
    </source>
</evidence>
<dbReference type="EMBL" id="JAUUDS010000001">
    <property type="protein sequence ID" value="MDP1025896.1"/>
    <property type="molecule type" value="Genomic_DNA"/>
</dbReference>
<dbReference type="Proteomes" id="UP001230685">
    <property type="component" value="Unassembled WGS sequence"/>
</dbReference>
<protein>
    <submittedName>
        <fullName evidence="2">Uncharacterized protein</fullName>
    </submittedName>
</protein>